<accession>F4L616</accession>
<dbReference type="GO" id="GO:0005524">
    <property type="term" value="F:ATP binding"/>
    <property type="evidence" value="ECO:0007669"/>
    <property type="project" value="UniProtKB-KW"/>
</dbReference>
<dbReference type="STRING" id="760192.Halhy_5250"/>
<organism evidence="4 5">
    <name type="scientific">Haliscomenobacter hydrossis (strain ATCC 27775 / DSM 1100 / LMG 10767 / O)</name>
    <dbReference type="NCBI Taxonomy" id="760192"/>
    <lineage>
        <taxon>Bacteria</taxon>
        <taxon>Pseudomonadati</taxon>
        <taxon>Bacteroidota</taxon>
        <taxon>Saprospiria</taxon>
        <taxon>Saprospirales</taxon>
        <taxon>Haliscomenobacteraceae</taxon>
        <taxon>Haliscomenobacter</taxon>
    </lineage>
</organism>
<dbReference type="eggNOG" id="COG2204">
    <property type="taxonomic scope" value="Bacteria"/>
</dbReference>
<dbReference type="CDD" id="cd00009">
    <property type="entry name" value="AAA"/>
    <property type="match status" value="1"/>
</dbReference>
<dbReference type="InterPro" id="IPR058031">
    <property type="entry name" value="AAA_lid_NorR"/>
</dbReference>
<dbReference type="Pfam" id="PF00158">
    <property type="entry name" value="Sigma54_activat"/>
    <property type="match status" value="1"/>
</dbReference>
<reference key="2">
    <citation type="submission" date="2011-04" db="EMBL/GenBank/DDBJ databases">
        <title>Complete sequence of chromosome of Haliscomenobacter hydrossis DSM 1100.</title>
        <authorList>
            <consortium name="US DOE Joint Genome Institute (JGI-PGF)"/>
            <person name="Lucas S."/>
            <person name="Han J."/>
            <person name="Lapidus A."/>
            <person name="Bruce D."/>
            <person name="Goodwin L."/>
            <person name="Pitluck S."/>
            <person name="Peters L."/>
            <person name="Kyrpides N."/>
            <person name="Mavromatis K."/>
            <person name="Ivanova N."/>
            <person name="Ovchinnikova G."/>
            <person name="Pagani I."/>
            <person name="Daligault H."/>
            <person name="Detter J.C."/>
            <person name="Han C."/>
            <person name="Land M."/>
            <person name="Hauser L."/>
            <person name="Markowitz V."/>
            <person name="Cheng J.-F."/>
            <person name="Hugenholtz P."/>
            <person name="Woyke T."/>
            <person name="Wu D."/>
            <person name="Verbarg S."/>
            <person name="Frueling A."/>
            <person name="Brambilla E."/>
            <person name="Klenk H.-P."/>
            <person name="Eisen J.A."/>
        </authorList>
    </citation>
    <scope>NUCLEOTIDE SEQUENCE</scope>
    <source>
        <strain>DSM 1100</strain>
    </source>
</reference>
<keyword evidence="2" id="KW-0067">ATP-binding</keyword>
<dbReference type="Proteomes" id="UP000008461">
    <property type="component" value="Chromosome"/>
</dbReference>
<dbReference type="RefSeq" id="WP_013767611.1">
    <property type="nucleotide sequence ID" value="NC_015510.1"/>
</dbReference>
<proteinExistence type="predicted"/>
<dbReference type="HOGENOM" id="CLU_000445_0_6_10"/>
<dbReference type="InterPro" id="IPR027417">
    <property type="entry name" value="P-loop_NTPase"/>
</dbReference>
<keyword evidence="5" id="KW-1185">Reference proteome</keyword>
<dbReference type="PANTHER" id="PTHR32071">
    <property type="entry name" value="TRANSCRIPTIONAL REGULATORY PROTEIN"/>
    <property type="match status" value="1"/>
</dbReference>
<dbReference type="FunFam" id="3.40.50.300:FF:000006">
    <property type="entry name" value="DNA-binding transcriptional regulator NtrC"/>
    <property type="match status" value="1"/>
</dbReference>
<evidence type="ECO:0000313" key="4">
    <source>
        <dbReference type="EMBL" id="AEE53076.1"/>
    </source>
</evidence>
<dbReference type="SMART" id="SM00382">
    <property type="entry name" value="AAA"/>
    <property type="match status" value="1"/>
</dbReference>
<dbReference type="InterPro" id="IPR003593">
    <property type="entry name" value="AAA+_ATPase"/>
</dbReference>
<dbReference type="Pfam" id="PF25601">
    <property type="entry name" value="AAA_lid_14"/>
    <property type="match status" value="1"/>
</dbReference>
<dbReference type="SUPFAM" id="SSF52540">
    <property type="entry name" value="P-loop containing nucleoside triphosphate hydrolases"/>
    <property type="match status" value="1"/>
</dbReference>
<protein>
    <submittedName>
        <fullName evidence="4">Two component, sigma54 specific, transcriptional regulator</fullName>
    </submittedName>
</protein>
<dbReference type="SUPFAM" id="SSF52172">
    <property type="entry name" value="CheY-like"/>
    <property type="match status" value="1"/>
</dbReference>
<dbReference type="PROSITE" id="PS50045">
    <property type="entry name" value="SIGMA54_INTERACT_4"/>
    <property type="match status" value="1"/>
</dbReference>
<dbReference type="Gene3D" id="3.40.50.300">
    <property type="entry name" value="P-loop containing nucleotide triphosphate hydrolases"/>
    <property type="match status" value="1"/>
</dbReference>
<dbReference type="GO" id="GO:0000160">
    <property type="term" value="P:phosphorelay signal transduction system"/>
    <property type="evidence" value="ECO:0007669"/>
    <property type="project" value="InterPro"/>
</dbReference>
<dbReference type="InterPro" id="IPR002078">
    <property type="entry name" value="Sigma_54_int"/>
</dbReference>
<dbReference type="Gene3D" id="3.40.50.2300">
    <property type="match status" value="1"/>
</dbReference>
<reference evidence="4 5" key="1">
    <citation type="journal article" date="2011" name="Stand. Genomic Sci.">
        <title>Complete genome sequence of Haliscomenobacter hydrossis type strain (O).</title>
        <authorList>
            <consortium name="US DOE Joint Genome Institute (JGI-PGF)"/>
            <person name="Daligault H."/>
            <person name="Lapidus A."/>
            <person name="Zeytun A."/>
            <person name="Nolan M."/>
            <person name="Lucas S."/>
            <person name="Del Rio T.G."/>
            <person name="Tice H."/>
            <person name="Cheng J.F."/>
            <person name="Tapia R."/>
            <person name="Han C."/>
            <person name="Goodwin L."/>
            <person name="Pitluck S."/>
            <person name="Liolios K."/>
            <person name="Pagani I."/>
            <person name="Ivanova N."/>
            <person name="Huntemann M."/>
            <person name="Mavromatis K."/>
            <person name="Mikhailova N."/>
            <person name="Pati A."/>
            <person name="Chen A."/>
            <person name="Palaniappan K."/>
            <person name="Land M."/>
            <person name="Hauser L."/>
            <person name="Brambilla E.M."/>
            <person name="Rohde M."/>
            <person name="Verbarg S."/>
            <person name="Goker M."/>
            <person name="Bristow J."/>
            <person name="Eisen J.A."/>
            <person name="Markowitz V."/>
            <person name="Hugenholtz P."/>
            <person name="Kyrpides N.C."/>
            <person name="Klenk H.P."/>
            <person name="Woyke T."/>
        </authorList>
    </citation>
    <scope>NUCLEOTIDE SEQUENCE [LARGE SCALE GENOMIC DNA]</scope>
    <source>
        <strain evidence="5">ATCC 27775 / DSM 1100 / LMG 10767 / O</strain>
    </source>
</reference>
<gene>
    <name evidence="4" type="ordered locus">Halhy_5250</name>
</gene>
<dbReference type="InterPro" id="IPR001789">
    <property type="entry name" value="Sig_transdc_resp-reg_receiver"/>
</dbReference>
<dbReference type="InterPro" id="IPR011006">
    <property type="entry name" value="CheY-like_superfamily"/>
</dbReference>
<keyword evidence="1" id="KW-0547">Nucleotide-binding</keyword>
<dbReference type="Gene3D" id="1.10.8.60">
    <property type="match status" value="1"/>
</dbReference>
<dbReference type="GO" id="GO:0006355">
    <property type="term" value="P:regulation of DNA-templated transcription"/>
    <property type="evidence" value="ECO:0007669"/>
    <property type="project" value="InterPro"/>
</dbReference>
<feature type="domain" description="Sigma-54 factor interaction" evidence="3">
    <location>
        <begin position="154"/>
        <end position="392"/>
    </location>
</feature>
<dbReference type="KEGG" id="hhy:Halhy_5250"/>
<sequence>MAKSNTRLLIIDDELGFYLSFRSFHQANYAFETTSDVERGLKLIETFQPDAVLLDLAHPKHYSYEEGLKTLLPKAIKIAKEKCPIIVVTHSQEQNLYQKAIERGAKACLLKAKYDVEKWHQKIVQVITEFQNNAHTKANPQTKSSPRSSPQDGFLALNPSMQAIKSRLRTLGEKYSHVPVLILGETGVGKEVAARYLHQAKTNAIKLPFETINLSAYAEELLFSEVFGHKKGSFTHAFADQVGAFEKARKGTLFLDEIGEVSLKTQVSLLNVLNDKKFRAVGSTQDIDLDVHLIFATNRDLEEAIAQGNFREDFYHRISDYAIHIPPLRERVEEIQPLMDYFLATLCTDSTHVLYQKNSTEAFTPGAREAFQRFYWPGNIRELRKTIQNLIIEVDVWGKDRIDESILPQRLLQPRVFAVPTAVDSSLHQSPNRPKPSALVPSMNGIQWSIAKQTAFNELSQIEQTLLHSGGRKDDAARSIGLKNDQNLRYKVRKYYKDYPDIFDNFSMICKVYKLSI</sequence>
<evidence type="ECO:0000259" key="3">
    <source>
        <dbReference type="PROSITE" id="PS50045"/>
    </source>
</evidence>
<evidence type="ECO:0000256" key="1">
    <source>
        <dbReference type="ARBA" id="ARBA00022741"/>
    </source>
</evidence>
<evidence type="ECO:0000313" key="5">
    <source>
        <dbReference type="Proteomes" id="UP000008461"/>
    </source>
</evidence>
<dbReference type="EMBL" id="CP002691">
    <property type="protein sequence ID" value="AEE53076.1"/>
    <property type="molecule type" value="Genomic_DNA"/>
</dbReference>
<name>F4L616_HALH1</name>
<evidence type="ECO:0000256" key="2">
    <source>
        <dbReference type="ARBA" id="ARBA00022840"/>
    </source>
</evidence>
<dbReference type="AlphaFoldDB" id="F4L616"/>
<dbReference type="CDD" id="cd00156">
    <property type="entry name" value="REC"/>
    <property type="match status" value="1"/>
</dbReference>
<dbReference type="Pfam" id="PF00072">
    <property type="entry name" value="Response_reg"/>
    <property type="match status" value="1"/>
</dbReference>